<comment type="caution">
    <text evidence="2">The sequence shown here is derived from an EMBL/GenBank/DDBJ whole genome shotgun (WGS) entry which is preliminary data.</text>
</comment>
<reference evidence="2 3" key="1">
    <citation type="journal article" date="2013" name="Gut Pathog.">
        <title>Evidence of a new metabolic capacity in an emerging diarrheal pathogen: lessons from the draft genomes of Vibrio fluvialis strains PG41 and I21563.</title>
        <authorList>
            <person name="Khatri I."/>
            <person name="Mahajan S."/>
            <person name="Dureja C."/>
            <person name="Subramanian S."/>
            <person name="Raychaudhuri S."/>
        </authorList>
    </citation>
    <scope>NUCLEOTIDE SEQUENCE [LARGE SCALE GENOMIC DNA]</scope>
    <source>
        <strain evidence="2 3">PG41</strain>
    </source>
</reference>
<evidence type="ECO:0000313" key="2">
    <source>
        <dbReference type="EMBL" id="EPP23290.1"/>
    </source>
</evidence>
<dbReference type="SUPFAM" id="SSF56024">
    <property type="entry name" value="Phospholipase D/nuclease"/>
    <property type="match status" value="1"/>
</dbReference>
<dbReference type="Pfam" id="PF09565">
    <property type="entry name" value="RE_NgoFVII"/>
    <property type="match status" value="1"/>
</dbReference>
<dbReference type="CDD" id="cd09176">
    <property type="entry name" value="PLDc_unchar6"/>
    <property type="match status" value="1"/>
</dbReference>
<dbReference type="InterPro" id="IPR019065">
    <property type="entry name" value="RE_NgoFVII_N"/>
</dbReference>
<evidence type="ECO:0000259" key="1">
    <source>
        <dbReference type="Pfam" id="PF09565"/>
    </source>
</evidence>
<protein>
    <recommendedName>
        <fullName evidence="1">Restriction endonuclease type II NgoFVII N-terminal domain-containing protein</fullName>
    </recommendedName>
</protein>
<dbReference type="Gene3D" id="3.30.870.10">
    <property type="entry name" value="Endonuclease Chain A"/>
    <property type="match status" value="1"/>
</dbReference>
<gene>
    <name evidence="2" type="ORF">L910_4360</name>
</gene>
<organism evidence="2 3">
    <name type="scientific">Vibrio fluvialis PG41</name>
    <dbReference type="NCBI Taxonomy" id="1336752"/>
    <lineage>
        <taxon>Bacteria</taxon>
        <taxon>Pseudomonadati</taxon>
        <taxon>Pseudomonadota</taxon>
        <taxon>Gammaproteobacteria</taxon>
        <taxon>Vibrionales</taxon>
        <taxon>Vibrionaceae</taxon>
        <taxon>Vibrio</taxon>
    </lineage>
</organism>
<evidence type="ECO:0000313" key="3">
    <source>
        <dbReference type="Proteomes" id="UP000014854"/>
    </source>
</evidence>
<dbReference type="Proteomes" id="UP000014854">
    <property type="component" value="Unassembled WGS sequence"/>
</dbReference>
<accession>S7JM63</accession>
<sequence>MYILSNITGSHHQDLQRLVDQGGDRLLITSPFLASDMTSFLDGFHFNAIKNIELVTTFKANDPEQLTKPKQLLDFLEYFNAKYPKVKAKVHIDNSLHGKIYALTKNHEHQAIITSANFTKNGLHHNHEWGVLTPHSDHLDNLIDEIYEAIEFRELTLTQLRKAVMFAEQYSSQKAWETKQPSADIDILPRVYSSESDSDKEPLYFLKPIGTQDDPVLLEERRDYSDLHQNLHFSKKKPKGVTKGDIVITTGVGCGSLLSYFKVTGSLFHVTDQEIKQESWKERWPWYMEGQNHSCDFGGSWWEYDIKRNAALEEFRQLYPTIPVTKSGNFTLGTLNFGNDKVQITKEFGEFLIGKIKNCMK</sequence>
<dbReference type="InterPro" id="IPR059166">
    <property type="entry name" value="PLD-like_cat"/>
</dbReference>
<dbReference type="RefSeq" id="WP_020329563.1">
    <property type="nucleotide sequence ID" value="NZ_ASXS01000007.1"/>
</dbReference>
<feature type="domain" description="Restriction endonuclease type II NgoFVII N-terminal" evidence="1">
    <location>
        <begin position="21"/>
        <end position="154"/>
    </location>
</feature>
<dbReference type="EMBL" id="ASXS01000007">
    <property type="protein sequence ID" value="EPP23290.1"/>
    <property type="molecule type" value="Genomic_DNA"/>
</dbReference>
<dbReference type="PATRIC" id="fig|1336752.4.peg.2060"/>
<name>S7JM63_VIBFL</name>
<proteinExistence type="predicted"/>
<dbReference type="AlphaFoldDB" id="S7JM63"/>